<sequence>MMEESIKQILEESLMCDTSFDDLILPGLESFGLIIPESSNNIESNNVEEGSHQDLKTLAGKYMNYIICPKIENKKKHSFKHVTYNILRISSFTS</sequence>
<organism evidence="1">
    <name type="scientific">Human betaherpesvirus 6</name>
    <dbReference type="NCBI Taxonomy" id="10368"/>
    <lineage>
        <taxon>Viruses</taxon>
        <taxon>Duplodnaviria</taxon>
        <taxon>Heunggongvirae</taxon>
        <taxon>Peploviricota</taxon>
        <taxon>Herviviricetes</taxon>
        <taxon>Herpesvirales</taxon>
        <taxon>Orthoherpesviridae</taxon>
        <taxon>Betaherpesvirinae</taxon>
        <taxon>Roseolovirus</taxon>
    </lineage>
</organism>
<accession>A0A5P9VJ33</accession>
<reference evidence="1" key="1">
    <citation type="journal article" date="2018" name="BMC Genomics">
        <title>Comparative genomic, transcriptomic, and proteomic reannotation of human herpesvirus 6.</title>
        <authorList>
            <person name="Greninger A.L."/>
            <person name="Knudsen G.M."/>
            <person name="Roychoudhury P."/>
            <person name="Hanson D.J."/>
            <person name="Sedlak R.H."/>
            <person name="Xie H."/>
            <person name="Guan J."/>
            <person name="Nguyen T."/>
            <person name="Peddu V."/>
            <person name="Boeckh M."/>
            <person name="Huang M.L."/>
            <person name="Cook L."/>
            <person name="Depledge D.P."/>
            <person name="Zerr D.M."/>
            <person name="Koelle D.M."/>
            <person name="Gantt S."/>
            <person name="Yoshikawa T."/>
            <person name="Caserta M."/>
            <person name="Hill J.A."/>
            <person name="Jerome K.R."/>
        </authorList>
    </citation>
    <scope>NUCLEOTIDE SEQUENCE</scope>
    <source>
        <strain evidence="1">HP96H12</strain>
        <strain evidence="2">JHPT-D12</strain>
    </source>
</reference>
<proteinExistence type="predicted"/>
<evidence type="ECO:0000313" key="2">
    <source>
        <dbReference type="EMBL" id="QFX55525.1"/>
    </source>
</evidence>
<dbReference type="Pfam" id="PF03753">
    <property type="entry name" value="HHV6-IE"/>
    <property type="match status" value="1"/>
</dbReference>
<protein>
    <submittedName>
        <fullName evidence="1">Immediate-early protein 2</fullName>
    </submittedName>
</protein>
<dbReference type="EMBL" id="KY315552">
    <property type="protein sequence ID" value="QFX45557.1"/>
    <property type="molecule type" value="Genomic_DNA"/>
</dbReference>
<dbReference type="InterPro" id="IPR005507">
    <property type="entry name" value="HHV6-IE"/>
</dbReference>
<name>A0A5P9VJ33_9BETA</name>
<evidence type="ECO:0000313" key="1">
    <source>
        <dbReference type="EMBL" id="QFX45557.1"/>
    </source>
</evidence>
<dbReference type="EMBL" id="KY315555">
    <property type="protein sequence ID" value="QFX55525.1"/>
    <property type="molecule type" value="Genomic_DNA"/>
</dbReference>